<feature type="domain" description="HTH marR-type" evidence="1">
    <location>
        <begin position="9"/>
        <end position="54"/>
    </location>
</feature>
<protein>
    <submittedName>
        <fullName evidence="2">DNA-binding MarR family transcriptional regulator</fullName>
    </submittedName>
</protein>
<dbReference type="Pfam" id="PF12802">
    <property type="entry name" value="MarR_2"/>
    <property type="match status" value="1"/>
</dbReference>
<proteinExistence type="predicted"/>
<dbReference type="SUPFAM" id="SSF46785">
    <property type="entry name" value="Winged helix' DNA-binding domain"/>
    <property type="match status" value="1"/>
</dbReference>
<dbReference type="Gene3D" id="1.10.10.10">
    <property type="entry name" value="Winged helix-like DNA-binding domain superfamily/Winged helix DNA-binding domain"/>
    <property type="match status" value="1"/>
</dbReference>
<gene>
    <name evidence="2" type="ORF">HNQ77_002690</name>
</gene>
<dbReference type="GO" id="GO:0003677">
    <property type="term" value="F:DNA binding"/>
    <property type="evidence" value="ECO:0007669"/>
    <property type="project" value="UniProtKB-KW"/>
</dbReference>
<dbReference type="InterPro" id="IPR000835">
    <property type="entry name" value="HTH_MarR-typ"/>
</dbReference>
<dbReference type="InterPro" id="IPR036390">
    <property type="entry name" value="WH_DNA-bd_sf"/>
</dbReference>
<dbReference type="EMBL" id="JACHEK010000005">
    <property type="protein sequence ID" value="MBB6144734.1"/>
    <property type="molecule type" value="Genomic_DNA"/>
</dbReference>
<keyword evidence="3" id="KW-1185">Reference proteome</keyword>
<dbReference type="GO" id="GO:0006355">
    <property type="term" value="P:regulation of DNA-templated transcription"/>
    <property type="evidence" value="ECO:0007669"/>
    <property type="project" value="UniProtKB-ARBA"/>
</dbReference>
<accession>A0A841K3A9</accession>
<dbReference type="InterPro" id="IPR036388">
    <property type="entry name" value="WH-like_DNA-bd_sf"/>
</dbReference>
<dbReference type="RefSeq" id="WP_050059689.1">
    <property type="nucleotide sequence ID" value="NZ_JACHEK010000005.1"/>
</dbReference>
<name>A0A841K3A9_9BACT</name>
<evidence type="ECO:0000313" key="3">
    <source>
        <dbReference type="Proteomes" id="UP000538666"/>
    </source>
</evidence>
<keyword evidence="2" id="KW-0238">DNA-binding</keyword>
<evidence type="ECO:0000313" key="2">
    <source>
        <dbReference type="EMBL" id="MBB6144734.1"/>
    </source>
</evidence>
<sequence>MPKLTPTERLISLVLREGPMTVGAILDSTGTTPQNIVKILRSMVSAGIIVRNASTEAYSLTTPYTPSTPSA</sequence>
<reference evidence="2 3" key="1">
    <citation type="submission" date="2020-08" db="EMBL/GenBank/DDBJ databases">
        <title>Genomic Encyclopedia of Type Strains, Phase IV (KMG-IV): sequencing the most valuable type-strain genomes for metagenomic binning, comparative biology and taxonomic classification.</title>
        <authorList>
            <person name="Goeker M."/>
        </authorList>
    </citation>
    <scope>NUCLEOTIDE SEQUENCE [LARGE SCALE GENOMIC DNA]</scope>
    <source>
        <strain evidence="2 3">DSM 103733</strain>
    </source>
</reference>
<dbReference type="Proteomes" id="UP000538666">
    <property type="component" value="Unassembled WGS sequence"/>
</dbReference>
<dbReference type="AlphaFoldDB" id="A0A841K3A9"/>
<dbReference type="CDD" id="cd00090">
    <property type="entry name" value="HTH_ARSR"/>
    <property type="match status" value="1"/>
</dbReference>
<organism evidence="2 3">
    <name type="scientific">Silvibacterium bohemicum</name>
    <dbReference type="NCBI Taxonomy" id="1577686"/>
    <lineage>
        <taxon>Bacteria</taxon>
        <taxon>Pseudomonadati</taxon>
        <taxon>Acidobacteriota</taxon>
        <taxon>Terriglobia</taxon>
        <taxon>Terriglobales</taxon>
        <taxon>Acidobacteriaceae</taxon>
        <taxon>Silvibacterium</taxon>
    </lineage>
</organism>
<dbReference type="InterPro" id="IPR011991">
    <property type="entry name" value="ArsR-like_HTH"/>
</dbReference>
<evidence type="ECO:0000259" key="1">
    <source>
        <dbReference type="Pfam" id="PF12802"/>
    </source>
</evidence>
<comment type="caution">
    <text evidence="2">The sequence shown here is derived from an EMBL/GenBank/DDBJ whole genome shotgun (WGS) entry which is preliminary data.</text>
</comment>